<dbReference type="RefSeq" id="WP_006940439.1">
    <property type="nucleotide sequence ID" value="NZ_AAUW01000038.1"/>
</dbReference>
<proteinExistence type="predicted"/>
<dbReference type="Proteomes" id="UP000004848">
    <property type="component" value="Unassembled WGS sequence"/>
</dbReference>
<name>A0P425_ROSAI</name>
<dbReference type="Gene3D" id="3.40.630.40">
    <property type="entry name" value="Zn-dependent exopeptidases"/>
    <property type="match status" value="1"/>
</dbReference>
<dbReference type="OrthoDB" id="9815326at2"/>
<protein>
    <recommendedName>
        <fullName evidence="3">N-formylglutamate amidohydrolase</fullName>
    </recommendedName>
</protein>
<comment type="caution">
    <text evidence="1">The sequence shown here is derived from an EMBL/GenBank/DDBJ whole genome shotgun (WGS) entry which is preliminary data.</text>
</comment>
<dbReference type="eggNOG" id="COG3931">
    <property type="taxonomic scope" value="Bacteria"/>
</dbReference>
<dbReference type="GeneID" id="68850078"/>
<dbReference type="PIRSF" id="PIRSF029730">
    <property type="entry name" value="UCP029730"/>
    <property type="match status" value="1"/>
</dbReference>
<sequence>MTRAVAVENAEGAGPFVFVCDHASNFFPPPYDTSLGITDADKIAHIAWDPGALGVARGLAKSLDAPLVHTTVSRLIIDCNREENRADLIPCLSETTRIAGNQNLSADEKAFRLDLAHRPFHDAIDKVISQRLDRGLPTAVVSIHSFTPVYKGVSRPWEIGLIYDRDRRLADPVLEALRAHGGLTVGDNEPYAPSDGVYYTIRRHGEDRKLPCLMIEIRNDEVKTPEEEMRWSGLLAPVLNAAAEGGLNA</sequence>
<gene>
    <name evidence="1" type="ORF">SIAM614_22667</name>
</gene>
<dbReference type="SUPFAM" id="SSF53187">
    <property type="entry name" value="Zn-dependent exopeptidases"/>
    <property type="match status" value="1"/>
</dbReference>
<evidence type="ECO:0000313" key="1">
    <source>
        <dbReference type="EMBL" id="EAV40199.1"/>
    </source>
</evidence>
<evidence type="ECO:0008006" key="3">
    <source>
        <dbReference type="Google" id="ProtNLM"/>
    </source>
</evidence>
<dbReference type="EMBL" id="AAUW01000038">
    <property type="protein sequence ID" value="EAV40199.1"/>
    <property type="molecule type" value="Genomic_DNA"/>
</dbReference>
<dbReference type="AlphaFoldDB" id="A0P425"/>
<dbReference type="Pfam" id="PF05013">
    <property type="entry name" value="FGase"/>
    <property type="match status" value="1"/>
</dbReference>
<reference evidence="1 2" key="1">
    <citation type="submission" date="2006-05" db="EMBL/GenBank/DDBJ databases">
        <authorList>
            <person name="King G."/>
            <person name="Ferriera S."/>
            <person name="Johnson J."/>
            <person name="Kravitz S."/>
            <person name="Beeson K."/>
            <person name="Sutton G."/>
            <person name="Rogers Y.-H."/>
            <person name="Friedman R."/>
            <person name="Frazier M."/>
            <person name="Venter J.C."/>
        </authorList>
    </citation>
    <scope>NUCLEOTIDE SEQUENCE [LARGE SCALE GENOMIC DNA]</scope>
    <source>
        <strain evidence="2">ATCC 25650 / DSM 13394 / JCM 20685 / NBRC 16684 / NCIMB 2208 / IAM 12614 / B1</strain>
    </source>
</reference>
<organism evidence="1 2">
    <name type="scientific">Roseibium aggregatum (strain ATCC 25650 / DSM 13394 / JCM 20685 / NBRC 16684 / NCIMB 2208 / IAM 12614 / B1)</name>
    <name type="common">Stappia aggregata</name>
    <dbReference type="NCBI Taxonomy" id="384765"/>
    <lineage>
        <taxon>Bacteria</taxon>
        <taxon>Pseudomonadati</taxon>
        <taxon>Pseudomonadota</taxon>
        <taxon>Alphaproteobacteria</taxon>
        <taxon>Hyphomicrobiales</taxon>
        <taxon>Stappiaceae</taxon>
        <taxon>Roseibium</taxon>
    </lineage>
</organism>
<dbReference type="InterPro" id="IPR011227">
    <property type="entry name" value="UCP029730"/>
</dbReference>
<evidence type="ECO:0000313" key="2">
    <source>
        <dbReference type="Proteomes" id="UP000004848"/>
    </source>
</evidence>
<dbReference type="InterPro" id="IPR007709">
    <property type="entry name" value="N-FG_amidohydro"/>
</dbReference>
<accession>A0P425</accession>